<protein>
    <submittedName>
        <fullName evidence="2">Uncharacterized protein</fullName>
    </submittedName>
</protein>
<comment type="caution">
    <text evidence="2">The sequence shown here is derived from an EMBL/GenBank/DDBJ whole genome shotgun (WGS) entry which is preliminary data.</text>
</comment>
<organism evidence="2 3">
    <name type="scientific">Stenotrophomonas lacuserhaii</name>
    <dbReference type="NCBI Taxonomy" id="2760084"/>
    <lineage>
        <taxon>Bacteria</taxon>
        <taxon>Pseudomonadati</taxon>
        <taxon>Pseudomonadota</taxon>
        <taxon>Gammaproteobacteria</taxon>
        <taxon>Lysobacterales</taxon>
        <taxon>Lysobacteraceae</taxon>
        <taxon>Stenotrophomonas</taxon>
    </lineage>
</organism>
<keyword evidence="3" id="KW-1185">Reference proteome</keyword>
<reference evidence="2 3" key="1">
    <citation type="submission" date="2020-08" db="EMBL/GenBank/DDBJ databases">
        <title>A Genomic Blueprint of the Chicken Gut Microbiome.</title>
        <authorList>
            <person name="Gilroy R."/>
            <person name="Ravi A."/>
            <person name="Getino M."/>
            <person name="Pursley I."/>
            <person name="Horton D.L."/>
            <person name="Alikhan N.-F."/>
            <person name="Baker D."/>
            <person name="Gharbi K."/>
            <person name="Hall N."/>
            <person name="Watson M."/>
            <person name="Adriaenssens E.M."/>
            <person name="Foster-Nyarko E."/>
            <person name="Jarju S."/>
            <person name="Secka A."/>
            <person name="Antonio M."/>
            <person name="Oren A."/>
            <person name="Chaudhuri R."/>
            <person name="La Ragione R.M."/>
            <person name="Hildebrand F."/>
            <person name="Pallen M.J."/>
        </authorList>
    </citation>
    <scope>NUCLEOTIDE SEQUENCE [LARGE SCALE GENOMIC DNA]</scope>
    <source>
        <strain evidence="2 3">Sa5BUN4</strain>
    </source>
</reference>
<accession>A0A8X8FQZ2</accession>
<proteinExistence type="predicted"/>
<sequence>MSAEFRASVRLYALIGESVHTLPPRFVKKLEGILQAHESSRHAYRPTVAVPSPRRRSPSDGSNPDPRAAADAWHCDLRLVDRQLRALADVLEIVHMAHRDIHTSVEEGISSDSLIDALLGDGRDRVRTARDALRGVL</sequence>
<dbReference type="EMBL" id="JACSQS010000001">
    <property type="protein sequence ID" value="MBD7952739.1"/>
    <property type="molecule type" value="Genomic_DNA"/>
</dbReference>
<evidence type="ECO:0000256" key="1">
    <source>
        <dbReference type="SAM" id="MobiDB-lite"/>
    </source>
</evidence>
<evidence type="ECO:0000313" key="3">
    <source>
        <dbReference type="Proteomes" id="UP000636938"/>
    </source>
</evidence>
<dbReference type="Proteomes" id="UP000636938">
    <property type="component" value="Unassembled WGS sequence"/>
</dbReference>
<feature type="region of interest" description="Disordered" evidence="1">
    <location>
        <begin position="37"/>
        <end position="68"/>
    </location>
</feature>
<name>A0A8X8FQZ2_9GAMM</name>
<dbReference type="AlphaFoldDB" id="A0A8X8FQZ2"/>
<evidence type="ECO:0000313" key="2">
    <source>
        <dbReference type="EMBL" id="MBD7952739.1"/>
    </source>
</evidence>
<gene>
    <name evidence="2" type="ORF">H9654_00845</name>
</gene>